<sequence>MDKHDETTTTQTDFKTKVNGNKNANYNINNNPPTVILAEQTAISNHNYCPWLIAKDKNGNRKPRALTESAIVLVPRHMHLQELATQKTSGSRFKALRSDPTITYEAHDGPQPVKQGSASVTLILYYPFLVLAPWKRLPLSSLRSTK</sequence>
<evidence type="ECO:0000313" key="2">
    <source>
        <dbReference type="Proteomes" id="UP001386955"/>
    </source>
</evidence>
<gene>
    <name evidence="1" type="ORF">VNO78_23418</name>
</gene>
<dbReference type="AlphaFoldDB" id="A0AAN9S401"/>
<accession>A0AAN9S401</accession>
<reference evidence="1 2" key="1">
    <citation type="submission" date="2024-01" db="EMBL/GenBank/DDBJ databases">
        <title>The genomes of 5 underutilized Papilionoideae crops provide insights into root nodulation and disease resistanc.</title>
        <authorList>
            <person name="Jiang F."/>
        </authorList>
    </citation>
    <scope>NUCLEOTIDE SEQUENCE [LARGE SCALE GENOMIC DNA]</scope>
    <source>
        <strain evidence="1">DUOXIRENSHENG_FW03</strain>
        <tissue evidence="1">Leaves</tissue>
    </source>
</reference>
<dbReference type="EMBL" id="JAYMYS010000006">
    <property type="protein sequence ID" value="KAK7388596.1"/>
    <property type="molecule type" value="Genomic_DNA"/>
</dbReference>
<comment type="caution">
    <text evidence="1">The sequence shown here is derived from an EMBL/GenBank/DDBJ whole genome shotgun (WGS) entry which is preliminary data.</text>
</comment>
<proteinExistence type="predicted"/>
<keyword evidence="2" id="KW-1185">Reference proteome</keyword>
<dbReference type="Proteomes" id="UP001386955">
    <property type="component" value="Unassembled WGS sequence"/>
</dbReference>
<organism evidence="1 2">
    <name type="scientific">Psophocarpus tetragonolobus</name>
    <name type="common">Winged bean</name>
    <name type="synonym">Dolichos tetragonolobus</name>
    <dbReference type="NCBI Taxonomy" id="3891"/>
    <lineage>
        <taxon>Eukaryota</taxon>
        <taxon>Viridiplantae</taxon>
        <taxon>Streptophyta</taxon>
        <taxon>Embryophyta</taxon>
        <taxon>Tracheophyta</taxon>
        <taxon>Spermatophyta</taxon>
        <taxon>Magnoliopsida</taxon>
        <taxon>eudicotyledons</taxon>
        <taxon>Gunneridae</taxon>
        <taxon>Pentapetalae</taxon>
        <taxon>rosids</taxon>
        <taxon>fabids</taxon>
        <taxon>Fabales</taxon>
        <taxon>Fabaceae</taxon>
        <taxon>Papilionoideae</taxon>
        <taxon>50 kb inversion clade</taxon>
        <taxon>NPAAA clade</taxon>
        <taxon>indigoferoid/millettioid clade</taxon>
        <taxon>Phaseoleae</taxon>
        <taxon>Psophocarpus</taxon>
    </lineage>
</organism>
<protein>
    <submittedName>
        <fullName evidence="1">Uncharacterized protein</fullName>
    </submittedName>
</protein>
<evidence type="ECO:0000313" key="1">
    <source>
        <dbReference type="EMBL" id="KAK7388596.1"/>
    </source>
</evidence>
<name>A0AAN9S401_PSOTE</name>